<dbReference type="AlphaFoldDB" id="A0A218NNR4"/>
<reference evidence="1 2" key="1">
    <citation type="journal article" date="2017" name="Nat. Commun.">
        <title>'ARMAN' archaea depend on association with euryarchaeal host in culture and in situ.</title>
        <authorList>
            <person name="Golyshina O."/>
            <person name="Toshchakov S."/>
            <person name="Makarova K."/>
            <person name="Gavrilov S."/>
            <person name="Korzhenkov A."/>
            <person name="La Cono V."/>
            <person name="Arcadi E."/>
            <person name="Nechitaylo T."/>
            <person name="Ferrer M."/>
            <person name="Kublanov I."/>
            <person name="Wolf Y."/>
            <person name="Yakimov M."/>
            <person name="Golyshin P."/>
            <person name="Slesarev A."/>
            <person name="Kozyavkin S."/>
        </authorList>
    </citation>
    <scope>NUCLEOTIDE SEQUENCE [LARGE SCALE GENOMIC DNA]</scope>
    <source>
        <strain evidence="1 2">Mia14</strain>
    </source>
</reference>
<evidence type="ECO:0000313" key="2">
    <source>
        <dbReference type="Proteomes" id="UP000197679"/>
    </source>
</evidence>
<evidence type="ECO:0000313" key="1">
    <source>
        <dbReference type="EMBL" id="ASI14109.1"/>
    </source>
</evidence>
<dbReference type="OrthoDB" id="42697at2157"/>
<proteinExistence type="predicted"/>
<sequence>MIYYEIFLKKFLPSFRSALAIKMNEKFNIKESDIAKELGVTQAEVSKYLNRLNVVSPSYKIDDSDIESIAALMIAGDSANAQKQVCRICPVGSNVKCTFKI</sequence>
<dbReference type="EMBL" id="CP019964">
    <property type="protein sequence ID" value="ASI14109.1"/>
    <property type="molecule type" value="Genomic_DNA"/>
</dbReference>
<name>A0A218NNR4_9ARCH</name>
<dbReference type="RefSeq" id="WP_088820377.1">
    <property type="nucleotide sequence ID" value="NZ_CP019964.1"/>
</dbReference>
<dbReference type="Proteomes" id="UP000197679">
    <property type="component" value="Chromosome"/>
</dbReference>
<protein>
    <submittedName>
        <fullName evidence="1">XRE family transcriptional regulator</fullName>
    </submittedName>
</protein>
<organism evidence="1 2">
    <name type="scientific">Candidatus Mancarchaeum acidiphilum</name>
    <dbReference type="NCBI Taxonomy" id="1920749"/>
    <lineage>
        <taxon>Archaea</taxon>
        <taxon>Candidatus Micrarchaeota</taxon>
        <taxon>Candidatus Mancarchaeum</taxon>
    </lineage>
</organism>
<dbReference type="GeneID" id="33314367"/>
<dbReference type="KEGG" id="marh:Mia14_0818"/>
<keyword evidence="2" id="KW-1185">Reference proteome</keyword>
<gene>
    <name evidence="1" type="ORF">Mia14_0818</name>
</gene>
<accession>A0A218NNR4</accession>